<dbReference type="Proteomes" id="UP000789375">
    <property type="component" value="Unassembled WGS sequence"/>
</dbReference>
<comment type="caution">
    <text evidence="1">The sequence shown here is derived from an EMBL/GenBank/DDBJ whole genome shotgun (WGS) entry which is preliminary data.</text>
</comment>
<sequence length="108" mass="12412">MGMTACTLTMTGLRMAKFFCALSYCHSKNILHHALHSVEGIPSTIIVQFSKKSTIEFKGTKTPMVVQMKRFEFTDDYYINQDAYETASQSIPFQYETDLRYHQIGNNI</sequence>
<evidence type="ECO:0000313" key="2">
    <source>
        <dbReference type="Proteomes" id="UP000789375"/>
    </source>
</evidence>
<organism evidence="1 2">
    <name type="scientific">Funneliformis mosseae</name>
    <name type="common">Endomycorrhizal fungus</name>
    <name type="synonym">Glomus mosseae</name>
    <dbReference type="NCBI Taxonomy" id="27381"/>
    <lineage>
        <taxon>Eukaryota</taxon>
        <taxon>Fungi</taxon>
        <taxon>Fungi incertae sedis</taxon>
        <taxon>Mucoromycota</taxon>
        <taxon>Glomeromycotina</taxon>
        <taxon>Glomeromycetes</taxon>
        <taxon>Glomerales</taxon>
        <taxon>Glomeraceae</taxon>
        <taxon>Funneliformis</taxon>
    </lineage>
</organism>
<dbReference type="EMBL" id="CAJVPP010002346">
    <property type="protein sequence ID" value="CAG8596861.1"/>
    <property type="molecule type" value="Genomic_DNA"/>
</dbReference>
<reference evidence="1" key="1">
    <citation type="submission" date="2021-06" db="EMBL/GenBank/DDBJ databases">
        <authorList>
            <person name="Kallberg Y."/>
            <person name="Tangrot J."/>
            <person name="Rosling A."/>
        </authorList>
    </citation>
    <scope>NUCLEOTIDE SEQUENCE</scope>
    <source>
        <strain evidence="1">87-6 pot B 2015</strain>
    </source>
</reference>
<keyword evidence="2" id="KW-1185">Reference proteome</keyword>
<dbReference type="AlphaFoldDB" id="A0A9N9CD07"/>
<evidence type="ECO:0000313" key="1">
    <source>
        <dbReference type="EMBL" id="CAG8596861.1"/>
    </source>
</evidence>
<protein>
    <submittedName>
        <fullName evidence="1">4503_t:CDS:1</fullName>
    </submittedName>
</protein>
<proteinExistence type="predicted"/>
<accession>A0A9N9CD07</accession>
<name>A0A9N9CD07_FUNMO</name>
<gene>
    <name evidence="1" type="ORF">FMOSSE_LOCUS8737</name>
</gene>